<evidence type="ECO:0000313" key="2">
    <source>
        <dbReference type="EMBL" id="GJS58275.1"/>
    </source>
</evidence>
<reference evidence="2" key="1">
    <citation type="journal article" date="2022" name="Int. J. Mol. Sci.">
        <title>Draft Genome of Tanacetum Coccineum: Genomic Comparison of Closely Related Tanacetum-Family Plants.</title>
        <authorList>
            <person name="Yamashiro T."/>
            <person name="Shiraishi A."/>
            <person name="Nakayama K."/>
            <person name="Satake H."/>
        </authorList>
    </citation>
    <scope>NUCLEOTIDE SEQUENCE</scope>
</reference>
<dbReference type="InterPro" id="IPR036397">
    <property type="entry name" value="RNaseH_sf"/>
</dbReference>
<feature type="compositionally biased region" description="Basic and acidic residues" evidence="1">
    <location>
        <begin position="219"/>
        <end position="228"/>
    </location>
</feature>
<evidence type="ECO:0000313" key="3">
    <source>
        <dbReference type="Proteomes" id="UP001151760"/>
    </source>
</evidence>
<proteinExistence type="predicted"/>
<organism evidence="2 3">
    <name type="scientific">Tanacetum coccineum</name>
    <dbReference type="NCBI Taxonomy" id="301880"/>
    <lineage>
        <taxon>Eukaryota</taxon>
        <taxon>Viridiplantae</taxon>
        <taxon>Streptophyta</taxon>
        <taxon>Embryophyta</taxon>
        <taxon>Tracheophyta</taxon>
        <taxon>Spermatophyta</taxon>
        <taxon>Magnoliopsida</taxon>
        <taxon>eudicotyledons</taxon>
        <taxon>Gunneridae</taxon>
        <taxon>Pentapetalae</taxon>
        <taxon>asterids</taxon>
        <taxon>campanulids</taxon>
        <taxon>Asterales</taxon>
        <taxon>Asteraceae</taxon>
        <taxon>Asteroideae</taxon>
        <taxon>Anthemideae</taxon>
        <taxon>Anthemidinae</taxon>
        <taxon>Tanacetum</taxon>
    </lineage>
</organism>
<dbReference type="Proteomes" id="UP001151760">
    <property type="component" value="Unassembled WGS sequence"/>
</dbReference>
<dbReference type="EMBL" id="BQNB010009067">
    <property type="protein sequence ID" value="GJS58275.1"/>
    <property type="molecule type" value="Genomic_DNA"/>
</dbReference>
<reference evidence="2" key="2">
    <citation type="submission" date="2022-01" db="EMBL/GenBank/DDBJ databases">
        <authorList>
            <person name="Yamashiro T."/>
            <person name="Shiraishi A."/>
            <person name="Satake H."/>
            <person name="Nakayama K."/>
        </authorList>
    </citation>
    <scope>NUCLEOTIDE SEQUENCE</scope>
</reference>
<accession>A0ABQ4WZH5</accession>
<gene>
    <name evidence="2" type="ORF">Tco_0653059</name>
</gene>
<dbReference type="InterPro" id="IPR012337">
    <property type="entry name" value="RNaseH-like_sf"/>
</dbReference>
<dbReference type="PANTHER" id="PTHR42648">
    <property type="entry name" value="TRANSPOSASE, PUTATIVE-RELATED"/>
    <property type="match status" value="1"/>
</dbReference>
<dbReference type="SUPFAM" id="SSF53098">
    <property type="entry name" value="Ribonuclease H-like"/>
    <property type="match status" value="1"/>
</dbReference>
<keyword evidence="3" id="KW-1185">Reference proteome</keyword>
<dbReference type="Gene3D" id="3.30.420.10">
    <property type="entry name" value="Ribonuclease H-like superfamily/Ribonuclease H"/>
    <property type="match status" value="1"/>
</dbReference>
<name>A0ABQ4WZH5_9ASTR</name>
<sequence>MDDFCREKGIKREYSVARTPHQNGVAERRNRTLIEAARTMLADSKLPTTFWAEAISTTCYGQFRMFDGKSDEVTAGTISNDSAGTSEEISQDCIVMPIWKDTSYLDTQCRIDDGPNNENAQQERFADDSNTKDVNAVGQHVNTASLNVNTGEVRAYLVLSLSTRGRLLGIIFELIRQNKNETKGLKSSFKKSTSWSSRYIRIETEQNEGFIPLTTRPSPRPDPDRPRTDWTTVAPRPGLPCIEWRANHVDRSGPAGWIDGGPDWWSGDGAGTVITPRGTTQVVTRGILMIGVRASGTPEVTPFVESKEWIETNNELYKMMEDFTERINQELHKQEVLLVAQREQELLAQKQAAQEKQVPSPNSVFRQLIEVMCGTKASAEQKQNMEDTMLDLLKVVTKSLLL</sequence>
<dbReference type="InterPro" id="IPR039537">
    <property type="entry name" value="Retrotran_Ty1/copia-like"/>
</dbReference>
<comment type="caution">
    <text evidence="2">The sequence shown here is derived from an EMBL/GenBank/DDBJ whole genome shotgun (WGS) entry which is preliminary data.</text>
</comment>
<dbReference type="PANTHER" id="PTHR42648:SF32">
    <property type="entry name" value="RIBONUCLEASE H-LIKE DOMAIN, GAG-PRE-INTEGRASE DOMAIN PROTEIN-RELATED"/>
    <property type="match status" value="1"/>
</dbReference>
<evidence type="ECO:0000256" key="1">
    <source>
        <dbReference type="SAM" id="MobiDB-lite"/>
    </source>
</evidence>
<protein>
    <submittedName>
        <fullName evidence="2">Ribonuclease H-like domain-containing protein</fullName>
    </submittedName>
</protein>
<feature type="region of interest" description="Disordered" evidence="1">
    <location>
        <begin position="211"/>
        <end position="233"/>
    </location>
</feature>